<dbReference type="EnsemblMetazoa" id="ACUA020550-RA">
    <property type="protein sequence ID" value="ACUA020550-PA"/>
    <property type="gene ID" value="ACUA020550"/>
</dbReference>
<dbReference type="EMBL" id="AXCM01000716">
    <property type="status" value="NOT_ANNOTATED_CDS"/>
    <property type="molecule type" value="Genomic_DNA"/>
</dbReference>
<sequence>MQRQWKNCNPRCTARFKIYSRQSSPPPTLRLQCSGSQENFAVDPYCGGGINSGGQWPIPNCGGPMCHHGPGPGLPPGAGAGSAVGPGVVGPGAAGPGPGPGMGTLVHGPSQLSLHGPPLPPPPLCNPCSNTNSFNSVPLPGPSRWGPRTSCPVHSPFRIRVPNGSICSGHQTRCVYGVWRVLFTE</sequence>
<proteinExistence type="predicted"/>
<feature type="compositionally biased region" description="Gly residues" evidence="1">
    <location>
        <begin position="92"/>
        <end position="102"/>
    </location>
</feature>
<name>A0A182MKK8_9DIPT</name>
<dbReference type="VEuPathDB" id="VectorBase:ACUA020550"/>
<evidence type="ECO:0000313" key="3">
    <source>
        <dbReference type="Proteomes" id="UP000075883"/>
    </source>
</evidence>
<evidence type="ECO:0000256" key="1">
    <source>
        <dbReference type="SAM" id="MobiDB-lite"/>
    </source>
</evidence>
<protein>
    <submittedName>
        <fullName evidence="2">Uncharacterized protein</fullName>
    </submittedName>
</protein>
<keyword evidence="3" id="KW-1185">Reference proteome</keyword>
<dbReference type="AlphaFoldDB" id="A0A182MKK8"/>
<organism evidence="2 3">
    <name type="scientific">Anopheles culicifacies</name>
    <dbReference type="NCBI Taxonomy" id="139723"/>
    <lineage>
        <taxon>Eukaryota</taxon>
        <taxon>Metazoa</taxon>
        <taxon>Ecdysozoa</taxon>
        <taxon>Arthropoda</taxon>
        <taxon>Hexapoda</taxon>
        <taxon>Insecta</taxon>
        <taxon>Pterygota</taxon>
        <taxon>Neoptera</taxon>
        <taxon>Endopterygota</taxon>
        <taxon>Diptera</taxon>
        <taxon>Nematocera</taxon>
        <taxon>Culicoidea</taxon>
        <taxon>Culicidae</taxon>
        <taxon>Anophelinae</taxon>
        <taxon>Anopheles</taxon>
        <taxon>culicifacies species complex</taxon>
    </lineage>
</organism>
<evidence type="ECO:0000313" key="2">
    <source>
        <dbReference type="EnsemblMetazoa" id="ACUA020550-PA"/>
    </source>
</evidence>
<reference evidence="3" key="1">
    <citation type="submission" date="2013-09" db="EMBL/GenBank/DDBJ databases">
        <title>The Genome Sequence of Anopheles culicifacies species A.</title>
        <authorList>
            <consortium name="The Broad Institute Genomics Platform"/>
            <person name="Neafsey D.E."/>
            <person name="Besansky N."/>
            <person name="Howell P."/>
            <person name="Walton C."/>
            <person name="Young S.K."/>
            <person name="Zeng Q."/>
            <person name="Gargeya S."/>
            <person name="Fitzgerald M."/>
            <person name="Haas B."/>
            <person name="Abouelleil A."/>
            <person name="Allen A.W."/>
            <person name="Alvarado L."/>
            <person name="Arachchi H.M."/>
            <person name="Berlin A.M."/>
            <person name="Chapman S.B."/>
            <person name="Gainer-Dewar J."/>
            <person name="Goldberg J."/>
            <person name="Griggs A."/>
            <person name="Gujja S."/>
            <person name="Hansen M."/>
            <person name="Howarth C."/>
            <person name="Imamovic A."/>
            <person name="Ireland A."/>
            <person name="Larimer J."/>
            <person name="McCowan C."/>
            <person name="Murphy C."/>
            <person name="Pearson M."/>
            <person name="Poon T.W."/>
            <person name="Priest M."/>
            <person name="Roberts A."/>
            <person name="Saif S."/>
            <person name="Shea T."/>
            <person name="Sisk P."/>
            <person name="Sykes S."/>
            <person name="Wortman J."/>
            <person name="Nusbaum C."/>
            <person name="Birren B."/>
        </authorList>
    </citation>
    <scope>NUCLEOTIDE SEQUENCE [LARGE SCALE GENOMIC DNA]</scope>
    <source>
        <strain evidence="3">A-37</strain>
    </source>
</reference>
<feature type="region of interest" description="Disordered" evidence="1">
    <location>
        <begin position="92"/>
        <end position="113"/>
    </location>
</feature>
<accession>A0A182MKK8</accession>
<reference evidence="2" key="2">
    <citation type="submission" date="2020-05" db="UniProtKB">
        <authorList>
            <consortium name="EnsemblMetazoa"/>
        </authorList>
    </citation>
    <scope>IDENTIFICATION</scope>
    <source>
        <strain evidence="2">A-37</strain>
    </source>
</reference>
<dbReference type="Proteomes" id="UP000075883">
    <property type="component" value="Unassembled WGS sequence"/>
</dbReference>